<dbReference type="InterPro" id="IPR005053">
    <property type="entry name" value="MobA_MobL"/>
</dbReference>
<evidence type="ECO:0000313" key="6">
    <source>
        <dbReference type="Proteomes" id="UP000075816"/>
    </source>
</evidence>
<comment type="similarity">
    <text evidence="1">Belongs to the MobA/MobL family.</text>
</comment>
<evidence type="ECO:0000313" key="5">
    <source>
        <dbReference type="EMBL" id="KYL04695.1"/>
    </source>
</evidence>
<name>A0A162IYB8_9FUSO</name>
<protein>
    <recommendedName>
        <fullName evidence="4">MobA/MobL protein domain-containing protein</fullName>
    </recommendedName>
</protein>
<dbReference type="EMBL" id="LVEA01000031">
    <property type="protein sequence ID" value="KYL04695.1"/>
    <property type="molecule type" value="Genomic_DNA"/>
</dbReference>
<dbReference type="AlphaFoldDB" id="A0A162IYB8"/>
<feature type="coiled-coil region" evidence="3">
    <location>
        <begin position="481"/>
        <end position="508"/>
    </location>
</feature>
<dbReference type="Pfam" id="PF03389">
    <property type="entry name" value="MobA_MobL"/>
    <property type="match status" value="1"/>
</dbReference>
<gene>
    <name evidence="5" type="ORF">A2J07_05155</name>
</gene>
<dbReference type="Proteomes" id="UP000075816">
    <property type="component" value="Unassembled WGS sequence"/>
</dbReference>
<feature type="coiled-coil region" evidence="3">
    <location>
        <begin position="260"/>
        <end position="287"/>
    </location>
</feature>
<accession>A0A162IYB8</accession>
<evidence type="ECO:0000259" key="4">
    <source>
        <dbReference type="Pfam" id="PF03389"/>
    </source>
</evidence>
<comment type="caution">
    <text evidence="5">The sequence shown here is derived from an EMBL/GenBank/DDBJ whole genome shotgun (WGS) entry which is preliminary data.</text>
</comment>
<keyword evidence="3" id="KW-0175">Coiled coil</keyword>
<keyword evidence="2" id="KW-0184">Conjugation</keyword>
<dbReference type="RefSeq" id="WP_062681022.1">
    <property type="nucleotide sequence ID" value="NZ_LVEA01000031.1"/>
</dbReference>
<organism evidence="5 6">
    <name type="scientific">Fusobacterium necrophorum subsp. funduliforme</name>
    <dbReference type="NCBI Taxonomy" id="143387"/>
    <lineage>
        <taxon>Bacteria</taxon>
        <taxon>Fusobacteriati</taxon>
        <taxon>Fusobacteriota</taxon>
        <taxon>Fusobacteriia</taxon>
        <taxon>Fusobacteriales</taxon>
        <taxon>Fusobacteriaceae</taxon>
        <taxon>Fusobacterium</taxon>
    </lineage>
</organism>
<proteinExistence type="inferred from homology"/>
<dbReference type="Gene3D" id="3.30.930.30">
    <property type="match status" value="1"/>
</dbReference>
<evidence type="ECO:0000256" key="2">
    <source>
        <dbReference type="ARBA" id="ARBA00022971"/>
    </source>
</evidence>
<feature type="domain" description="MobA/MobL protein" evidence="4">
    <location>
        <begin position="32"/>
        <end position="201"/>
    </location>
</feature>
<feature type="coiled-coil region" evidence="3">
    <location>
        <begin position="647"/>
        <end position="711"/>
    </location>
</feature>
<reference evidence="5 6" key="1">
    <citation type="submission" date="2016-03" db="EMBL/GenBank/DDBJ databases">
        <title>Comparative genomics of human isolates of Fusobacterium necrophorum.</title>
        <authorList>
            <person name="Jensen A."/>
            <person name="Bank S."/>
            <person name="Andersen P.S."/>
            <person name="Kristensen L.H."/>
            <person name="Prag J."/>
        </authorList>
    </citation>
    <scope>NUCLEOTIDE SEQUENCE [LARGE SCALE GENOMIC DNA]</scope>
    <source>
        <strain evidence="5 6">LS_1264</strain>
    </source>
</reference>
<evidence type="ECO:0000256" key="3">
    <source>
        <dbReference type="SAM" id="Coils"/>
    </source>
</evidence>
<sequence>MANYYFCMKNGKSINAVANFSYNMGIGKYSYKENEIVHSQHHIPNWASTPENFWQSYSLNDRVNSSYKKIELSLQDELSLEENKKLLNQFLEKNIGKDYYHSVVIHETDSSKPNAKNIHAHIMICKRREDNFVRNAKQFFSRYNNKCPQLGGAFVDNEYWGKKKTLLNLRENWEELINDTFSKKNINSRVSCKSLEKQKEEALKKQDLLLAEFLDRPPISIESYILKKKQDTLLEEEKEKLEYYHDCKELRDLKNEVYLLRQEQVELALLEEKHKEEENNIVKEEDFKDIYDLQSSIFDIALEKKVIEEQMANPILLYSPAIRLLSDEYVKLELQLETISKAKDTQKEMKIYEIESQIREIEENIKEEDISKKIEVLLSELQENLQKVNQKETIFFQELKEKINDLETTEETEKYYQKFQYKNWESNYMTLQTKRKEASSLRYNLRKIETKLSKENLQYSVYNSLTKGEYGKLSKEFKGIEKQLNERVSMTSNERKRLESKLDKIDRAISMIHNQYKYSKGKNLFIRREHSIKNKYHQEFIKVKNNLEKIDLEISFLKNTILEIPKEKQDEFRKQFKEKKLLLETQECIVQKNTLLRKKKNYQNQLQEHNINRTIFHFMTNGKSTNLIEEYNALDLKLKSINSEEELHKIQNSMKTLAREYKDLTNNLDRDEFLQHKDILYTKVIDILKAIDIELENIEEKLSENDKLAKEYIHCKGSIVNTMNFTPAYVQAELGRVLYTGVIHLEDEDNIDKRMRREMDFSR</sequence>
<evidence type="ECO:0000256" key="1">
    <source>
        <dbReference type="ARBA" id="ARBA00010873"/>
    </source>
</evidence>